<sequence>MKALVALASGTLFGMGLLLGGMTDPGKVIGFLDLAGRWDPSLAFVMGGALCVTFPTFQLLRLRGRPLLGERFYLPTRKDLDAPLLGGAVLFGVGWGIAGLCPGPAIANLVFGSPEVLGFVVAMIAGMWLRDRVATKAPPGASNAPVAAT</sequence>
<feature type="transmembrane region" description="Helical" evidence="1">
    <location>
        <begin position="41"/>
        <end position="60"/>
    </location>
</feature>
<dbReference type="Proteomes" id="UP000295341">
    <property type="component" value="Unassembled WGS sequence"/>
</dbReference>
<dbReference type="AlphaFoldDB" id="A0A4R7NSY7"/>
<gene>
    <name evidence="2" type="ORF">DFR24_4448</name>
</gene>
<keyword evidence="1" id="KW-1133">Transmembrane helix</keyword>
<feature type="transmembrane region" description="Helical" evidence="1">
    <location>
        <begin position="106"/>
        <end position="129"/>
    </location>
</feature>
<comment type="caution">
    <text evidence="2">The sequence shown here is derived from an EMBL/GenBank/DDBJ whole genome shotgun (WGS) entry which is preliminary data.</text>
</comment>
<dbReference type="Pfam" id="PF20398">
    <property type="entry name" value="DUF6691"/>
    <property type="match status" value="1"/>
</dbReference>
<organism evidence="2 3">
    <name type="scientific">Panacagrimonas perspica</name>
    <dbReference type="NCBI Taxonomy" id="381431"/>
    <lineage>
        <taxon>Bacteria</taxon>
        <taxon>Pseudomonadati</taxon>
        <taxon>Pseudomonadota</taxon>
        <taxon>Gammaproteobacteria</taxon>
        <taxon>Nevskiales</taxon>
        <taxon>Nevskiaceae</taxon>
        <taxon>Panacagrimonas</taxon>
    </lineage>
</organism>
<dbReference type="RefSeq" id="WP_133883605.1">
    <property type="nucleotide sequence ID" value="NZ_MWIN01000003.1"/>
</dbReference>
<evidence type="ECO:0008006" key="4">
    <source>
        <dbReference type="Google" id="ProtNLM"/>
    </source>
</evidence>
<feature type="transmembrane region" description="Helical" evidence="1">
    <location>
        <begin position="80"/>
        <end position="100"/>
    </location>
</feature>
<evidence type="ECO:0000256" key="1">
    <source>
        <dbReference type="SAM" id="Phobius"/>
    </source>
</evidence>
<protein>
    <recommendedName>
        <fullName evidence="4">Sulphur transport domain-containing protein</fullName>
    </recommendedName>
</protein>
<evidence type="ECO:0000313" key="2">
    <source>
        <dbReference type="EMBL" id="TDU24184.1"/>
    </source>
</evidence>
<evidence type="ECO:0000313" key="3">
    <source>
        <dbReference type="Proteomes" id="UP000295341"/>
    </source>
</evidence>
<dbReference type="OrthoDB" id="9790409at2"/>
<dbReference type="InterPro" id="IPR046513">
    <property type="entry name" value="DUF6691"/>
</dbReference>
<dbReference type="EMBL" id="SOBT01000012">
    <property type="protein sequence ID" value="TDU24184.1"/>
    <property type="molecule type" value="Genomic_DNA"/>
</dbReference>
<keyword evidence="1" id="KW-0812">Transmembrane</keyword>
<proteinExistence type="predicted"/>
<accession>A0A4R7NSY7</accession>
<name>A0A4R7NSY7_9GAMM</name>
<keyword evidence="3" id="KW-1185">Reference proteome</keyword>
<reference evidence="2 3" key="1">
    <citation type="submission" date="2019-03" db="EMBL/GenBank/DDBJ databases">
        <title>Genomic Encyclopedia of Type Strains, Phase IV (KMG-IV): sequencing the most valuable type-strain genomes for metagenomic binning, comparative biology and taxonomic classification.</title>
        <authorList>
            <person name="Goeker M."/>
        </authorList>
    </citation>
    <scope>NUCLEOTIDE SEQUENCE [LARGE SCALE GENOMIC DNA]</scope>
    <source>
        <strain evidence="2 3">DSM 26377</strain>
    </source>
</reference>
<keyword evidence="1" id="KW-0472">Membrane</keyword>